<organism evidence="1 2">
    <name type="scientific">Planctopirus hydrillae</name>
    <dbReference type="NCBI Taxonomy" id="1841610"/>
    <lineage>
        <taxon>Bacteria</taxon>
        <taxon>Pseudomonadati</taxon>
        <taxon>Planctomycetota</taxon>
        <taxon>Planctomycetia</taxon>
        <taxon>Planctomycetales</taxon>
        <taxon>Planctomycetaceae</taxon>
        <taxon>Planctopirus</taxon>
    </lineage>
</organism>
<dbReference type="Proteomes" id="UP000094828">
    <property type="component" value="Unassembled WGS sequence"/>
</dbReference>
<dbReference type="EMBL" id="LYDR01000058">
    <property type="protein sequence ID" value="ODA33147.1"/>
    <property type="molecule type" value="Genomic_DNA"/>
</dbReference>
<dbReference type="RefSeq" id="WP_131818235.1">
    <property type="nucleotide sequence ID" value="NZ_LYDR01000058.1"/>
</dbReference>
<gene>
    <name evidence="1" type="ORF">A6X21_05115</name>
</gene>
<accession>A0A1C3EIT8</accession>
<reference evidence="1 2" key="1">
    <citation type="submission" date="2016-05" db="EMBL/GenBank/DDBJ databases">
        <title>Genomic and physiological characterization of Planctopirus sp. isolated from fresh water lake.</title>
        <authorList>
            <person name="Subhash Y."/>
            <person name="Ramana C."/>
        </authorList>
    </citation>
    <scope>NUCLEOTIDE SEQUENCE [LARGE SCALE GENOMIC DNA]</scope>
    <source>
        <strain evidence="1 2">JC280</strain>
    </source>
</reference>
<evidence type="ECO:0000313" key="2">
    <source>
        <dbReference type="Proteomes" id="UP000094828"/>
    </source>
</evidence>
<proteinExistence type="predicted"/>
<dbReference type="AlphaFoldDB" id="A0A1C3EIT8"/>
<sequence>MGDVGTIRRVETTANQLSNWLEKQEFRSQCQEMNPFFPEQPYSYVDGEMTASRKKPRLNELHEVAPQAVRAGFISKLAEMKRSEDPAPLTAFLNDLEEKVQISLARLNAVFGLLKEHPEPTQENALAESAKLKSLLDESMTECLKRQRPTERTVRSIALALEEAGDRVKGLYWLNHFAIPSANSDEWGETAVKDWNPADFPGGELPLFQSPLMPTGEYAAITFTDFDERTVWQTKGSLIVLADEFRGLGDMRFFAQPAERSRSIVLGNVREDLVGEEQPDLETFKETIQKEFKHSAEMFKRVAPYLGYQVGRRRSQWEERDITIFPAFIDLGKRLGNDARSDAVFNTPLTNPSDQRLLGSSVISPVSRWLARDRNKFYGAIGLPVLCEVSDVQARGTWSVIHNTRTAHSSEHTIEVQLGEDLAATLVAFHLLHAKGRPTTTAEAKRVGQVLNAILRNRASETRPDLPFLEAKCLWEESTCVPVTLKDADGKEILDADGKPTYTGQWEQVHMIKIKYREGINKFRVIFTS</sequence>
<dbReference type="STRING" id="1841610.A6X21_05115"/>
<protein>
    <submittedName>
        <fullName evidence="1">Uncharacterized protein</fullName>
    </submittedName>
</protein>
<keyword evidence="2" id="KW-1185">Reference proteome</keyword>
<evidence type="ECO:0000313" key="1">
    <source>
        <dbReference type="EMBL" id="ODA33147.1"/>
    </source>
</evidence>
<name>A0A1C3EIT8_9PLAN</name>
<comment type="caution">
    <text evidence="1">The sequence shown here is derived from an EMBL/GenBank/DDBJ whole genome shotgun (WGS) entry which is preliminary data.</text>
</comment>